<dbReference type="EMBL" id="JAUSUO010000001">
    <property type="protein sequence ID" value="MDQ0342023.1"/>
    <property type="molecule type" value="Genomic_DNA"/>
</dbReference>
<dbReference type="Proteomes" id="UP001232343">
    <property type="component" value="Unassembled WGS sequence"/>
</dbReference>
<protein>
    <recommendedName>
        <fullName evidence="3">DUF1798 family protein</fullName>
    </recommendedName>
</protein>
<reference evidence="1 2" key="1">
    <citation type="submission" date="2023-07" db="EMBL/GenBank/DDBJ databases">
        <title>Genomic Encyclopedia of Type Strains, Phase IV (KMG-IV): sequencing the most valuable type-strain genomes for metagenomic binning, comparative biology and taxonomic classification.</title>
        <authorList>
            <person name="Goeker M."/>
        </authorList>
    </citation>
    <scope>NUCLEOTIDE SEQUENCE [LARGE SCALE GENOMIC DNA]</scope>
    <source>
        <strain evidence="1 2">DSM 27848</strain>
    </source>
</reference>
<dbReference type="InterPro" id="IPR023351">
    <property type="entry name" value="YppE-like_sf"/>
</dbReference>
<dbReference type="Pfam" id="PF08807">
    <property type="entry name" value="DUF1798"/>
    <property type="match status" value="1"/>
</dbReference>
<gene>
    <name evidence="1" type="ORF">J2S14_000816</name>
</gene>
<sequence>MQNDELRKLTETLLEYNEEAKINFLHCRETGKQGDFYNEVKPFADKVKDCCEQWEIKAMKWVMIERPKNIHPMQVKNTAENLQMVSVRAFFPDTSLKKFNSHIQSNDYILKRMLESLEVSS</sequence>
<evidence type="ECO:0000313" key="2">
    <source>
        <dbReference type="Proteomes" id="UP001232343"/>
    </source>
</evidence>
<evidence type="ECO:0000313" key="1">
    <source>
        <dbReference type="EMBL" id="MDQ0342023.1"/>
    </source>
</evidence>
<evidence type="ECO:0008006" key="3">
    <source>
        <dbReference type="Google" id="ProtNLM"/>
    </source>
</evidence>
<dbReference type="SUPFAM" id="SSF140415">
    <property type="entry name" value="YppE-like"/>
    <property type="match status" value="1"/>
</dbReference>
<dbReference type="Gene3D" id="1.20.120.440">
    <property type="entry name" value="YppE-like"/>
    <property type="match status" value="1"/>
</dbReference>
<accession>A0ABU0D0U7</accession>
<comment type="caution">
    <text evidence="1">The sequence shown here is derived from an EMBL/GenBank/DDBJ whole genome shotgun (WGS) entry which is preliminary data.</text>
</comment>
<dbReference type="RefSeq" id="WP_244680219.1">
    <property type="nucleotide sequence ID" value="NZ_JALIRM010000001.1"/>
</dbReference>
<name>A0ABU0D0U7_9BACI</name>
<keyword evidence="2" id="KW-1185">Reference proteome</keyword>
<proteinExistence type="predicted"/>
<dbReference type="InterPro" id="IPR014913">
    <property type="entry name" value="YppE-like"/>
</dbReference>
<organism evidence="1 2">
    <name type="scientific">Lederbergia wuyishanensis</name>
    <dbReference type="NCBI Taxonomy" id="1347903"/>
    <lineage>
        <taxon>Bacteria</taxon>
        <taxon>Bacillati</taxon>
        <taxon>Bacillota</taxon>
        <taxon>Bacilli</taxon>
        <taxon>Bacillales</taxon>
        <taxon>Bacillaceae</taxon>
        <taxon>Lederbergia</taxon>
    </lineage>
</organism>